<dbReference type="EMBL" id="QFQP01000003">
    <property type="protein sequence ID" value="PZR16666.1"/>
    <property type="molecule type" value="Genomic_DNA"/>
</dbReference>
<dbReference type="PANTHER" id="PTHR36435:SF1">
    <property type="entry name" value="CAAX AMINO TERMINAL PROTEASE FAMILY PROTEIN"/>
    <property type="match status" value="1"/>
</dbReference>
<keyword evidence="1" id="KW-1133">Transmembrane helix</keyword>
<proteinExistence type="predicted"/>
<dbReference type="Pfam" id="PF02517">
    <property type="entry name" value="Rce1-like"/>
    <property type="match status" value="1"/>
</dbReference>
<gene>
    <name evidence="3" type="ORF">DI536_05790</name>
</gene>
<evidence type="ECO:0000259" key="2">
    <source>
        <dbReference type="Pfam" id="PF02517"/>
    </source>
</evidence>
<dbReference type="PANTHER" id="PTHR36435">
    <property type="entry name" value="SLR1288 PROTEIN"/>
    <property type="match status" value="1"/>
</dbReference>
<feature type="transmembrane region" description="Helical" evidence="1">
    <location>
        <begin position="32"/>
        <end position="52"/>
    </location>
</feature>
<sequence length="331" mass="36294">MPSARFFAVWTVFTLGTYLAVGSIAQLSHLAWGLWASQIVINAGLATIGWQLNGLSASSAFGLKRFEGRSFGLGLAFGAVNYFAWVLPLTAIAEAVFPASWLARFDSAQLYDRHSTIEVGLAMGAALLASPVCEELVFRGFIQRAFRDAPRGIVMTALIFSAFHFNPVNFIALFQLGVVFGLLAWRGGSVWPAIGAHIASNTVSTALFFATTKGAEVAWWVPVLLFIVGNVTLVGLVKFASGRLRVHEPTQLVAIDRREPVRWFAPWVVGGLASLVVLLLVDWRGVALNWIDARKLPSEATRNQVKEKRREARAGELTFDEYEALLDQTKR</sequence>
<comment type="caution">
    <text evidence="3">The sequence shown here is derived from an EMBL/GenBank/DDBJ whole genome shotgun (WGS) entry which is preliminary data.</text>
</comment>
<evidence type="ECO:0000256" key="1">
    <source>
        <dbReference type="SAM" id="Phobius"/>
    </source>
</evidence>
<accession>A0A2W5TWA4</accession>
<feature type="transmembrane region" description="Helical" evidence="1">
    <location>
        <begin position="217"/>
        <end position="241"/>
    </location>
</feature>
<evidence type="ECO:0000313" key="4">
    <source>
        <dbReference type="Proteomes" id="UP000249061"/>
    </source>
</evidence>
<keyword evidence="1" id="KW-0812">Transmembrane</keyword>
<name>A0A2W5TWA4_9BACT</name>
<feature type="transmembrane region" description="Helical" evidence="1">
    <location>
        <begin position="154"/>
        <end position="184"/>
    </location>
</feature>
<dbReference type="Proteomes" id="UP000249061">
    <property type="component" value="Unassembled WGS sequence"/>
</dbReference>
<feature type="domain" description="CAAX prenyl protease 2/Lysostaphin resistance protein A-like" evidence="2">
    <location>
        <begin position="122"/>
        <end position="203"/>
    </location>
</feature>
<feature type="transmembrane region" description="Helical" evidence="1">
    <location>
        <begin position="73"/>
        <end position="99"/>
    </location>
</feature>
<dbReference type="AlphaFoldDB" id="A0A2W5TWA4"/>
<dbReference type="GO" id="GO:0004175">
    <property type="term" value="F:endopeptidase activity"/>
    <property type="evidence" value="ECO:0007669"/>
    <property type="project" value="UniProtKB-ARBA"/>
</dbReference>
<feature type="transmembrane region" description="Helical" evidence="1">
    <location>
        <begin position="119"/>
        <end position="142"/>
    </location>
</feature>
<dbReference type="InterPro" id="IPR052710">
    <property type="entry name" value="CAAX_protease"/>
</dbReference>
<reference evidence="3 4" key="1">
    <citation type="submission" date="2017-08" db="EMBL/GenBank/DDBJ databases">
        <title>Infants hospitalized years apart are colonized by the same room-sourced microbial strains.</title>
        <authorList>
            <person name="Brooks B."/>
            <person name="Olm M.R."/>
            <person name="Firek B.A."/>
            <person name="Baker R."/>
            <person name="Thomas B.C."/>
            <person name="Morowitz M.J."/>
            <person name="Banfield J.F."/>
        </authorList>
    </citation>
    <scope>NUCLEOTIDE SEQUENCE [LARGE SCALE GENOMIC DNA]</scope>
    <source>
        <strain evidence="3">S2_003_000_R2_14</strain>
    </source>
</reference>
<evidence type="ECO:0000313" key="3">
    <source>
        <dbReference type="EMBL" id="PZR16666.1"/>
    </source>
</evidence>
<protein>
    <recommendedName>
        <fullName evidence="2">CAAX prenyl protease 2/Lysostaphin resistance protein A-like domain-containing protein</fullName>
    </recommendedName>
</protein>
<dbReference type="InterPro" id="IPR003675">
    <property type="entry name" value="Rce1/LyrA-like_dom"/>
</dbReference>
<dbReference type="GO" id="GO:0080120">
    <property type="term" value="P:CAAX-box protein maturation"/>
    <property type="evidence" value="ECO:0007669"/>
    <property type="project" value="UniProtKB-ARBA"/>
</dbReference>
<feature type="transmembrane region" description="Helical" evidence="1">
    <location>
        <begin position="261"/>
        <end position="281"/>
    </location>
</feature>
<keyword evidence="1" id="KW-0472">Membrane</keyword>
<organism evidence="3 4">
    <name type="scientific">Archangium gephyra</name>
    <dbReference type="NCBI Taxonomy" id="48"/>
    <lineage>
        <taxon>Bacteria</taxon>
        <taxon>Pseudomonadati</taxon>
        <taxon>Myxococcota</taxon>
        <taxon>Myxococcia</taxon>
        <taxon>Myxococcales</taxon>
        <taxon>Cystobacterineae</taxon>
        <taxon>Archangiaceae</taxon>
        <taxon>Archangium</taxon>
    </lineage>
</organism>